<dbReference type="KEGG" id="mthd:A3224_01050"/>
<reference evidence="2" key="2">
    <citation type="submission" date="2016-03" db="EMBL/GenBank/DDBJ databases">
        <authorList>
            <person name="Ploux O."/>
        </authorList>
    </citation>
    <scope>NUCLEOTIDE SEQUENCE [LARGE SCALE GENOMIC DNA]</scope>
    <source>
        <strain evidence="2">DAU221</strain>
    </source>
</reference>
<dbReference type="SMART" id="SM00842">
    <property type="entry name" value="FtsA"/>
    <property type="match status" value="1"/>
</dbReference>
<evidence type="ECO:0000313" key="4">
    <source>
        <dbReference type="Proteomes" id="UP000076077"/>
    </source>
</evidence>
<dbReference type="Proteomes" id="UP000076077">
    <property type="component" value="Chromosome"/>
</dbReference>
<dbReference type="Proteomes" id="UP001209730">
    <property type="component" value="Unassembled WGS sequence"/>
</dbReference>
<keyword evidence="4" id="KW-1185">Reference proteome</keyword>
<organism evidence="2 4">
    <name type="scientific">Microbulbifer thermotolerans</name>
    <dbReference type="NCBI Taxonomy" id="252514"/>
    <lineage>
        <taxon>Bacteria</taxon>
        <taxon>Pseudomonadati</taxon>
        <taxon>Pseudomonadota</taxon>
        <taxon>Gammaproteobacteria</taxon>
        <taxon>Cellvibrionales</taxon>
        <taxon>Microbulbiferaceae</taxon>
        <taxon>Microbulbifer</taxon>
    </lineage>
</organism>
<dbReference type="CDD" id="cd24049">
    <property type="entry name" value="ASKHA_NBD_PilM"/>
    <property type="match status" value="1"/>
</dbReference>
<accession>A0A143HI08</accession>
<dbReference type="InterPro" id="IPR043129">
    <property type="entry name" value="ATPase_NBD"/>
</dbReference>
<dbReference type="EMBL" id="JAPHQB010000001">
    <property type="protein sequence ID" value="MCX2800227.1"/>
    <property type="molecule type" value="Genomic_DNA"/>
</dbReference>
<dbReference type="PANTHER" id="PTHR32432">
    <property type="entry name" value="CELL DIVISION PROTEIN FTSA-RELATED"/>
    <property type="match status" value="1"/>
</dbReference>
<dbReference type="Gene3D" id="3.30.420.40">
    <property type="match status" value="2"/>
</dbReference>
<reference evidence="4" key="1">
    <citation type="submission" date="2016-03" db="EMBL/GenBank/DDBJ databases">
        <authorList>
            <person name="Lee Y.-S."/>
            <person name="Choi Y.-L."/>
        </authorList>
    </citation>
    <scope>NUCLEOTIDE SEQUENCE [LARGE SCALE GENOMIC DNA]</scope>
    <source>
        <strain evidence="4">DAU221</strain>
    </source>
</reference>
<name>A0A143HI08_MICTH</name>
<dbReference type="EMBL" id="CP014864">
    <property type="protein sequence ID" value="AMX01355.1"/>
    <property type="molecule type" value="Genomic_DNA"/>
</dbReference>
<dbReference type="InterPro" id="IPR050696">
    <property type="entry name" value="FtsA/MreB"/>
</dbReference>
<feature type="domain" description="SHS2" evidence="1">
    <location>
        <begin position="14"/>
        <end position="181"/>
    </location>
</feature>
<dbReference type="InterPro" id="IPR005883">
    <property type="entry name" value="PilM"/>
</dbReference>
<dbReference type="NCBIfam" id="TIGR01175">
    <property type="entry name" value="pilM"/>
    <property type="match status" value="1"/>
</dbReference>
<dbReference type="PIRSF" id="PIRSF019169">
    <property type="entry name" value="PilM"/>
    <property type="match status" value="1"/>
</dbReference>
<dbReference type="Pfam" id="PF11104">
    <property type="entry name" value="PilM_2"/>
    <property type="match status" value="1"/>
</dbReference>
<dbReference type="InterPro" id="IPR003494">
    <property type="entry name" value="SHS2_FtsA"/>
</dbReference>
<dbReference type="RefSeq" id="WP_067150327.1">
    <property type="nucleotide sequence ID" value="NZ_CP014864.1"/>
</dbReference>
<evidence type="ECO:0000313" key="2">
    <source>
        <dbReference type="EMBL" id="AMX01355.1"/>
    </source>
</evidence>
<reference evidence="3" key="3">
    <citation type="submission" date="2022-11" db="EMBL/GenBank/DDBJ databases">
        <title>Chitin-degrading and fungicidal potential of chitinolytic bacterial strains from marine environment of the Pacific Ocean regions.</title>
        <authorList>
            <person name="Pentekhina I."/>
            <person name="Nedashkovskaya O."/>
            <person name="Seitkalieva A."/>
            <person name="Podvolotskaya A."/>
            <person name="Tekutyeva L."/>
            <person name="Balabanova L."/>
        </authorList>
    </citation>
    <scope>NUCLEOTIDE SEQUENCE</scope>
    <source>
        <strain evidence="3">KMM 6838</strain>
    </source>
</reference>
<dbReference type="Gene3D" id="3.30.1490.300">
    <property type="match status" value="1"/>
</dbReference>
<sequence length="358" mass="38811">MGMLPFLNKGPKAMLGLDISSTAVKLLELSRNGDRYRVECYAVEPLPPNAVVDKNINDVGATAEAIRKVVRRSKTRLRQAAVAVSGSAVITKTLEMPADLSDDDLEARIALEAEQYIPFSLDEVNLDFEVQGPSAKGEGQVEVLLAACRSETVEQRVSTLTEAELQAGVVDVEAYAIERAYTLMERQFPPQEQLVVAVIDIGATMTALSVLVDGKTVYTREQLFGGRQLTDEIQRRYGLSSEEAGLAKRQGGSGLPDDYYPEVLEPFLDAVVQQVTRSLQFFYSSSSYSDVDYILLGGGVAAMDGLADMVGQKLNKPTLVANPFLDMAVASRVNSQALASEAPSLMIAAGLAMREKEY</sequence>
<dbReference type="STRING" id="252514.A3224_01050"/>
<evidence type="ECO:0000313" key="3">
    <source>
        <dbReference type="EMBL" id="MCX2800227.1"/>
    </source>
</evidence>
<dbReference type="AlphaFoldDB" id="A0A143HI08"/>
<dbReference type="SUPFAM" id="SSF53067">
    <property type="entry name" value="Actin-like ATPase domain"/>
    <property type="match status" value="2"/>
</dbReference>
<proteinExistence type="predicted"/>
<dbReference type="OrthoDB" id="9773403at2"/>
<dbReference type="GO" id="GO:0051301">
    <property type="term" value="P:cell division"/>
    <property type="evidence" value="ECO:0007669"/>
    <property type="project" value="InterPro"/>
</dbReference>
<dbReference type="GeneID" id="76606632"/>
<gene>
    <name evidence="2" type="ORF">A3224_01050</name>
    <name evidence="3" type="ORF">OQJ68_00335</name>
</gene>
<dbReference type="PANTHER" id="PTHR32432:SF3">
    <property type="entry name" value="ETHANOLAMINE UTILIZATION PROTEIN EUTJ"/>
    <property type="match status" value="1"/>
</dbReference>
<evidence type="ECO:0000259" key="1">
    <source>
        <dbReference type="SMART" id="SM00842"/>
    </source>
</evidence>
<protein>
    <submittedName>
        <fullName evidence="2">Pilus assembly protein PilM</fullName>
    </submittedName>
</protein>